<dbReference type="Proteomes" id="UP001165653">
    <property type="component" value="Unassembled WGS sequence"/>
</dbReference>
<dbReference type="EMBL" id="JAPDDR010000001">
    <property type="protein sequence ID" value="MCW1912470.1"/>
    <property type="molecule type" value="Genomic_DNA"/>
</dbReference>
<feature type="domain" description="MOSC" evidence="1">
    <location>
        <begin position="34"/>
        <end position="169"/>
    </location>
</feature>
<dbReference type="InterPro" id="IPR005302">
    <property type="entry name" value="MoCF_Sase_C"/>
</dbReference>
<dbReference type="Pfam" id="PF03473">
    <property type="entry name" value="MOSC"/>
    <property type="match status" value="1"/>
</dbReference>
<comment type="caution">
    <text evidence="2">The sequence shown here is derived from an EMBL/GenBank/DDBJ whole genome shotgun (WGS) entry which is preliminary data.</text>
</comment>
<dbReference type="PROSITE" id="PS51340">
    <property type="entry name" value="MOSC"/>
    <property type="match status" value="1"/>
</dbReference>
<protein>
    <submittedName>
        <fullName evidence="2">MOSC domain-containing protein</fullName>
    </submittedName>
</protein>
<organism evidence="2 3">
    <name type="scientific">Luteolibacter rhizosphaerae</name>
    <dbReference type="NCBI Taxonomy" id="2989719"/>
    <lineage>
        <taxon>Bacteria</taxon>
        <taxon>Pseudomonadati</taxon>
        <taxon>Verrucomicrobiota</taxon>
        <taxon>Verrucomicrobiia</taxon>
        <taxon>Verrucomicrobiales</taxon>
        <taxon>Verrucomicrobiaceae</taxon>
        <taxon>Luteolibacter</taxon>
    </lineage>
</organism>
<dbReference type="Gene3D" id="2.40.33.20">
    <property type="entry name" value="PK beta-barrel domain-like"/>
    <property type="match status" value="1"/>
</dbReference>
<dbReference type="RefSeq" id="WP_264510886.1">
    <property type="nucleotide sequence ID" value="NZ_JAPDDR010000001.1"/>
</dbReference>
<sequence length="232" mass="25958">MLILALHTAPACEVASQGSGEWWDKEWRTGFHKQAQEGPRWLGYQGFRGDEVADTRYHGGVDKAVCVYASEHLDYWRALPGLGEMASGAFGENLSTQGLTEEEACIGDIYQIGEALVQVSQPRQPCWKLARRWRVKDLAAQVERNGKTGFYFRVLQHGHVSAGDGIELRERVWPQWSIARSNAIMHHGEGGAEAARELSECPLLSGSWKDGLWMMSQSARRKDTSTRTNQPS</sequence>
<keyword evidence="3" id="KW-1185">Reference proteome</keyword>
<proteinExistence type="predicted"/>
<dbReference type="Pfam" id="PF03475">
    <property type="entry name" value="YiiM_3-alpha"/>
    <property type="match status" value="1"/>
</dbReference>
<name>A0ABT3FZS2_9BACT</name>
<evidence type="ECO:0000313" key="3">
    <source>
        <dbReference type="Proteomes" id="UP001165653"/>
    </source>
</evidence>
<dbReference type="PANTHER" id="PTHR30212:SF2">
    <property type="entry name" value="PROTEIN YIIM"/>
    <property type="match status" value="1"/>
</dbReference>
<evidence type="ECO:0000313" key="2">
    <source>
        <dbReference type="EMBL" id="MCW1912470.1"/>
    </source>
</evidence>
<dbReference type="InterPro" id="IPR005163">
    <property type="entry name" value="Tri_helical_YiiM-like"/>
</dbReference>
<evidence type="ECO:0000259" key="1">
    <source>
        <dbReference type="PROSITE" id="PS51340"/>
    </source>
</evidence>
<dbReference type="InterPro" id="IPR011037">
    <property type="entry name" value="Pyrv_Knase-like_insert_dom_sf"/>
</dbReference>
<dbReference type="PANTHER" id="PTHR30212">
    <property type="entry name" value="PROTEIN YIIM"/>
    <property type="match status" value="1"/>
</dbReference>
<gene>
    <name evidence="2" type="ORF">OJ996_02725</name>
</gene>
<accession>A0ABT3FZS2</accession>
<dbReference type="SUPFAM" id="SSF50800">
    <property type="entry name" value="PK beta-barrel domain-like"/>
    <property type="match status" value="1"/>
</dbReference>
<reference evidence="2" key="1">
    <citation type="submission" date="2022-10" db="EMBL/GenBank/DDBJ databases">
        <title>Luteolibacter sp. GHJ8, whole genome shotgun sequencing project.</title>
        <authorList>
            <person name="Zhao G."/>
            <person name="Shen L."/>
        </authorList>
    </citation>
    <scope>NUCLEOTIDE SEQUENCE</scope>
    <source>
        <strain evidence="2">GHJ8</strain>
    </source>
</reference>
<dbReference type="InterPro" id="IPR052353">
    <property type="entry name" value="Benzoxazolinone_Detox_Enz"/>
</dbReference>